<dbReference type="EMBL" id="JAJOMB010000035">
    <property type="protein sequence ID" value="MCD5316814.1"/>
    <property type="molecule type" value="Genomic_DNA"/>
</dbReference>
<evidence type="ECO:0000313" key="2">
    <source>
        <dbReference type="Proteomes" id="UP001138997"/>
    </source>
</evidence>
<evidence type="ECO:0000313" key="1">
    <source>
        <dbReference type="EMBL" id="MCD5316814.1"/>
    </source>
</evidence>
<dbReference type="Proteomes" id="UP001138997">
    <property type="component" value="Unassembled WGS sequence"/>
</dbReference>
<feature type="non-terminal residue" evidence="1">
    <location>
        <position position="344"/>
    </location>
</feature>
<protein>
    <submittedName>
        <fullName evidence="1">Uncharacterized protein</fullName>
    </submittedName>
</protein>
<comment type="caution">
    <text evidence="1">The sequence shown here is derived from an EMBL/GenBank/DDBJ whole genome shotgun (WGS) entry which is preliminary data.</text>
</comment>
<keyword evidence="2" id="KW-1185">Reference proteome</keyword>
<proteinExistence type="predicted"/>
<gene>
    <name evidence="1" type="ORF">LR394_38560</name>
</gene>
<reference evidence="1" key="1">
    <citation type="submission" date="2021-11" db="EMBL/GenBank/DDBJ databases">
        <title>Streptomyces corallinus and Kineosporia corallina sp. nov., two new coral-derived marine actinobacteria.</title>
        <authorList>
            <person name="Buangrab K."/>
            <person name="Sutthacheep M."/>
            <person name="Yeemin T."/>
            <person name="Harunari E."/>
            <person name="Igarashi Y."/>
            <person name="Sripreechasak P."/>
            <person name="Kanchanasin P."/>
            <person name="Tanasupawat S."/>
            <person name="Phongsopitanun W."/>
        </authorList>
    </citation>
    <scope>NUCLEOTIDE SEQUENCE</scope>
    <source>
        <strain evidence="1">JCM 31032</strain>
    </source>
</reference>
<organism evidence="1 2">
    <name type="scientific">Kineosporia babensis</name>
    <dbReference type="NCBI Taxonomy" id="499548"/>
    <lineage>
        <taxon>Bacteria</taxon>
        <taxon>Bacillati</taxon>
        <taxon>Actinomycetota</taxon>
        <taxon>Actinomycetes</taxon>
        <taxon>Kineosporiales</taxon>
        <taxon>Kineosporiaceae</taxon>
        <taxon>Kineosporia</taxon>
    </lineage>
</organism>
<accession>A0A9X1NN68</accession>
<name>A0A9X1NN68_9ACTN</name>
<sequence length="344" mass="36932">MPLEPIPRHQDGYTDGEQAGYRTAFHLTVRPPSNSQGVVNLAGKLTRTQDTDDVDVWSATYDTSQALELGRYVVLAGLTLFDPNGNEVSQKAFVRDPLVRGSSNLTIAASGTSILKGALLTFSGLLDGAPVERQQVRLDFRSSGTNRWKKVATLRSSAEGALTARVRASHSGSWRFSFAGTTITAPSSSAATAVKVKNPGACTGVQGCRVVKRIDIDGDKIADQLGVVRRGDNAQFRVRTRDRLLIKTVPIACWPGDPYAGAGPIDGDPGAEIIFHYCAGANVVTENILSYYKGELFYLISPGGDGESANWKVQGAFNYFLGITRTVRKGITYVGLSQGERKAS</sequence>
<dbReference type="AlphaFoldDB" id="A0A9X1NN68"/>